<feature type="transmembrane region" description="Helical" evidence="1">
    <location>
        <begin position="7"/>
        <end position="25"/>
    </location>
</feature>
<keyword evidence="1" id="KW-1133">Transmembrane helix</keyword>
<dbReference type="EMBL" id="CCRF01000028">
    <property type="protein sequence ID" value="CEE00636.1"/>
    <property type="molecule type" value="Genomic_DNA"/>
</dbReference>
<dbReference type="AlphaFoldDB" id="A0A090IRE0"/>
<reference evidence="2 3" key="1">
    <citation type="submission" date="2014-07" db="EMBL/GenBank/DDBJ databases">
        <authorList>
            <person name="Wibberg Daniel"/>
        </authorList>
    </citation>
    <scope>NUCLEOTIDE SEQUENCE [LARGE SCALE GENOMIC DNA]</scope>
</reference>
<evidence type="ECO:0000256" key="1">
    <source>
        <dbReference type="SAM" id="Phobius"/>
    </source>
</evidence>
<protein>
    <submittedName>
        <fullName evidence="2">Putative membrane protein</fullName>
    </submittedName>
</protein>
<keyword evidence="1" id="KW-0472">Membrane</keyword>
<evidence type="ECO:0000313" key="2">
    <source>
        <dbReference type="EMBL" id="CEE00636.1"/>
    </source>
</evidence>
<dbReference type="InterPro" id="IPR021493">
    <property type="entry name" value="DUF3147"/>
</dbReference>
<organism evidence="2 3">
    <name type="scientific">Caldibacillus thermoamylovorans</name>
    <dbReference type="NCBI Taxonomy" id="35841"/>
    <lineage>
        <taxon>Bacteria</taxon>
        <taxon>Bacillati</taxon>
        <taxon>Bacillota</taxon>
        <taxon>Bacilli</taxon>
        <taxon>Bacillales</taxon>
        <taxon>Bacillaceae</taxon>
        <taxon>Caldibacillus</taxon>
    </lineage>
</organism>
<proteinExistence type="predicted"/>
<sequence>MDTKDLLYRFLFGGLAVVLSYVASVLLPWKIIGGIFAAFPAVMIVAVMMVGIKKGSKEAAKTANGSVYGMIGCFICVIAVLLMLKWTDLWLVSLLIGLVVWFFSSIFLVHLRENGVRK</sequence>
<feature type="transmembrane region" description="Helical" evidence="1">
    <location>
        <begin position="64"/>
        <end position="84"/>
    </location>
</feature>
<feature type="transmembrane region" description="Helical" evidence="1">
    <location>
        <begin position="31"/>
        <end position="52"/>
    </location>
</feature>
<dbReference type="Pfam" id="PF11345">
    <property type="entry name" value="DUF3147"/>
    <property type="match status" value="1"/>
</dbReference>
<evidence type="ECO:0000313" key="3">
    <source>
        <dbReference type="Proteomes" id="UP000040576"/>
    </source>
</evidence>
<dbReference type="RefSeq" id="WP_034768327.1">
    <property type="nucleotide sequence ID" value="NZ_CCRF01000028.1"/>
</dbReference>
<keyword evidence="3" id="KW-1185">Reference proteome</keyword>
<feature type="transmembrane region" description="Helical" evidence="1">
    <location>
        <begin position="90"/>
        <end position="111"/>
    </location>
</feature>
<dbReference type="Proteomes" id="UP000040576">
    <property type="component" value="Unassembled WGS sequence"/>
</dbReference>
<name>A0A090IRE0_9BACI</name>
<gene>
    <name evidence="2" type="ORF">BT1A1_0785</name>
</gene>
<accession>A0A090IRE0</accession>
<keyword evidence="1" id="KW-0812">Transmembrane</keyword>